<keyword evidence="11" id="KW-1185">Reference proteome</keyword>
<dbReference type="OrthoDB" id="6133115at2759"/>
<evidence type="ECO:0000256" key="1">
    <source>
        <dbReference type="ARBA" id="ARBA00004141"/>
    </source>
</evidence>
<feature type="transmembrane region" description="Helical" evidence="8">
    <location>
        <begin position="435"/>
        <end position="454"/>
    </location>
</feature>
<comment type="similarity">
    <text evidence="2 7">Belongs to the major facilitator superfamily. Sugar transporter (TC 2.A.1.1) family.</text>
</comment>
<feature type="transmembrane region" description="Helical" evidence="8">
    <location>
        <begin position="179"/>
        <end position="197"/>
    </location>
</feature>
<dbReference type="EMBL" id="LMYN01000247">
    <property type="protein sequence ID" value="KRZ98586.1"/>
    <property type="molecule type" value="Genomic_DNA"/>
</dbReference>
<dbReference type="GO" id="GO:0005351">
    <property type="term" value="F:carbohydrate:proton symporter activity"/>
    <property type="evidence" value="ECO:0007669"/>
    <property type="project" value="TreeGrafter"/>
</dbReference>
<dbReference type="PROSITE" id="PS50850">
    <property type="entry name" value="MFS"/>
    <property type="match status" value="1"/>
</dbReference>
<feature type="domain" description="Major facilitator superfamily (MFS) profile" evidence="9">
    <location>
        <begin position="82"/>
        <end position="526"/>
    </location>
</feature>
<evidence type="ECO:0000256" key="5">
    <source>
        <dbReference type="ARBA" id="ARBA00022989"/>
    </source>
</evidence>
<dbReference type="InterPro" id="IPR005828">
    <property type="entry name" value="MFS_sugar_transport-like"/>
</dbReference>
<keyword evidence="3 7" id="KW-0813">Transport</keyword>
<dbReference type="RefSeq" id="XP_015464689.1">
    <property type="nucleotide sequence ID" value="XM_015614481.1"/>
</dbReference>
<dbReference type="Gene3D" id="1.20.1250.20">
    <property type="entry name" value="MFS general substrate transporter like domains"/>
    <property type="match status" value="1"/>
</dbReference>
<dbReference type="InterPro" id="IPR003663">
    <property type="entry name" value="Sugar/inositol_transpt"/>
</dbReference>
<feature type="transmembrane region" description="Helical" evidence="8">
    <location>
        <begin position="401"/>
        <end position="423"/>
    </location>
</feature>
<evidence type="ECO:0000256" key="2">
    <source>
        <dbReference type="ARBA" id="ARBA00010992"/>
    </source>
</evidence>
<organism evidence="10 11">
    <name type="scientific">Debaryomyces fabryi</name>
    <dbReference type="NCBI Taxonomy" id="58627"/>
    <lineage>
        <taxon>Eukaryota</taxon>
        <taxon>Fungi</taxon>
        <taxon>Dikarya</taxon>
        <taxon>Ascomycota</taxon>
        <taxon>Saccharomycotina</taxon>
        <taxon>Pichiomycetes</taxon>
        <taxon>Debaryomycetaceae</taxon>
        <taxon>Debaryomyces</taxon>
    </lineage>
</organism>
<dbReference type="AlphaFoldDB" id="A0A0V1PQV7"/>
<dbReference type="SUPFAM" id="SSF103473">
    <property type="entry name" value="MFS general substrate transporter"/>
    <property type="match status" value="1"/>
</dbReference>
<dbReference type="PANTHER" id="PTHR48022">
    <property type="entry name" value="PLASTIDIC GLUCOSE TRANSPORTER 4"/>
    <property type="match status" value="1"/>
</dbReference>
<gene>
    <name evidence="10" type="ORF">AC631_05652</name>
</gene>
<keyword evidence="5 8" id="KW-1133">Transmembrane helix</keyword>
<evidence type="ECO:0000256" key="4">
    <source>
        <dbReference type="ARBA" id="ARBA00022692"/>
    </source>
</evidence>
<feature type="transmembrane region" description="Helical" evidence="8">
    <location>
        <begin position="376"/>
        <end position="394"/>
    </location>
</feature>
<dbReference type="GeneID" id="26842661"/>
<dbReference type="InterPro" id="IPR036259">
    <property type="entry name" value="MFS_trans_sf"/>
</dbReference>
<sequence length="581" mass="65349">MSMSNKGQEESFIEDTEGFKSEGKPLLVINLEEKKDIFYTQPEKMSSSDSVNHNLTTDGYKDILKHNPVSRWHKNRYIIYFSCLCIYFVSTTNGYDGSLLTALLAVPRFMTTMGIKDALGTGLVMSIFQIGQICVTVFVWLGDFIGRKPTIFIGSCIVCVGAIITALSNSYNMFVGGRFLLSFGSGLSCSLSTSYLLEIVPPNERSVLCGIYNSLYYIGSIIATWSAYGTNITYEGSDLAFRIPLWLQLLCPGIVVVLMLFVPESPRFHYMKGNIDKARNFFVKYHANDDSSHPIVEYEMAQLEMSLMEFGKFTIKDYFDCRVLFKTRKDARRSTLVVAASWFGQFSGQAVVGYYLTTILLDLGIENATTRLLLNGINSILGYIFATAGSLLVGKLGRRKVFLFSNSGFILSFTVIAACTAAFQDHGNQTAGRVGIAFIYIFNNVFFAFGYTPLQPLYPAEILSSPMRARGMGMFQLVQGTASFVNTYAAPVAMENIRYWFYVFFVFWNIFQLCIIYFFFVETKSLTLEEIDLVFESSKPVKSSIILSRCDEESKIEKSRLAHIMIQNSINEKPTSIVRMV</sequence>
<proteinExistence type="inferred from homology"/>
<feature type="transmembrane region" description="Helical" evidence="8">
    <location>
        <begin position="336"/>
        <end position="356"/>
    </location>
</feature>
<accession>A0A0V1PQV7</accession>
<evidence type="ECO:0000256" key="7">
    <source>
        <dbReference type="RuleBase" id="RU003346"/>
    </source>
</evidence>
<dbReference type="InterPro" id="IPR050360">
    <property type="entry name" value="MFS_Sugar_Transporters"/>
</dbReference>
<comment type="caution">
    <text evidence="10">The sequence shown here is derived from an EMBL/GenBank/DDBJ whole genome shotgun (WGS) entry which is preliminary data.</text>
</comment>
<evidence type="ECO:0000313" key="11">
    <source>
        <dbReference type="Proteomes" id="UP000054251"/>
    </source>
</evidence>
<feature type="transmembrane region" description="Helical" evidence="8">
    <location>
        <begin position="149"/>
        <end position="167"/>
    </location>
</feature>
<keyword evidence="6 8" id="KW-0472">Membrane</keyword>
<comment type="subcellular location">
    <subcellularLocation>
        <location evidence="1">Membrane</location>
        <topology evidence="1">Multi-pass membrane protein</topology>
    </subcellularLocation>
</comment>
<dbReference type="Pfam" id="PF00083">
    <property type="entry name" value="Sugar_tr"/>
    <property type="match status" value="1"/>
</dbReference>
<feature type="transmembrane region" description="Helical" evidence="8">
    <location>
        <begin position="499"/>
        <end position="520"/>
    </location>
</feature>
<evidence type="ECO:0000313" key="10">
    <source>
        <dbReference type="EMBL" id="KRZ98586.1"/>
    </source>
</evidence>
<feature type="transmembrane region" description="Helical" evidence="8">
    <location>
        <begin position="243"/>
        <end position="262"/>
    </location>
</feature>
<feature type="transmembrane region" description="Helical" evidence="8">
    <location>
        <begin position="118"/>
        <end position="142"/>
    </location>
</feature>
<dbReference type="InterPro" id="IPR020846">
    <property type="entry name" value="MFS_dom"/>
</dbReference>
<dbReference type="FunFam" id="1.20.1250.20:FF:000134">
    <property type="entry name" value="MFS sugar transporter protein"/>
    <property type="match status" value="1"/>
</dbReference>
<evidence type="ECO:0000256" key="6">
    <source>
        <dbReference type="ARBA" id="ARBA00023136"/>
    </source>
</evidence>
<keyword evidence="4 8" id="KW-0812">Transmembrane</keyword>
<dbReference type="Proteomes" id="UP000054251">
    <property type="component" value="Unassembled WGS sequence"/>
</dbReference>
<feature type="transmembrane region" description="Helical" evidence="8">
    <location>
        <begin position="77"/>
        <end position="106"/>
    </location>
</feature>
<reference evidence="10 11" key="1">
    <citation type="submission" date="2015-11" db="EMBL/GenBank/DDBJ databases">
        <title>The genome of Debaryomyces fabryi.</title>
        <authorList>
            <person name="Tafer H."/>
            <person name="Lopandic K."/>
        </authorList>
    </citation>
    <scope>NUCLEOTIDE SEQUENCE [LARGE SCALE GENOMIC DNA]</scope>
    <source>
        <strain evidence="10 11">CBS 789</strain>
    </source>
</reference>
<feature type="transmembrane region" description="Helical" evidence="8">
    <location>
        <begin position="209"/>
        <end position="228"/>
    </location>
</feature>
<protein>
    <recommendedName>
        <fullName evidence="9">Major facilitator superfamily (MFS) profile domain-containing protein</fullName>
    </recommendedName>
</protein>
<evidence type="ECO:0000256" key="8">
    <source>
        <dbReference type="SAM" id="Phobius"/>
    </source>
</evidence>
<name>A0A0V1PQV7_9ASCO</name>
<evidence type="ECO:0000256" key="3">
    <source>
        <dbReference type="ARBA" id="ARBA00022448"/>
    </source>
</evidence>
<dbReference type="PANTHER" id="PTHR48022:SF70">
    <property type="entry name" value="MONOSACCHARIDE TRANSPORTER, PUTATIVE (AFU_ORTHOLOGUE AFUA_5G14540)-RELATED"/>
    <property type="match status" value="1"/>
</dbReference>
<dbReference type="NCBIfam" id="TIGR00879">
    <property type="entry name" value="SP"/>
    <property type="match status" value="1"/>
</dbReference>
<evidence type="ECO:0000259" key="9">
    <source>
        <dbReference type="PROSITE" id="PS50850"/>
    </source>
</evidence>
<dbReference type="GO" id="GO:0016020">
    <property type="term" value="C:membrane"/>
    <property type="evidence" value="ECO:0007669"/>
    <property type="project" value="UniProtKB-SubCell"/>
</dbReference>